<gene>
    <name evidence="7" type="ORF">L1049_002869</name>
</gene>
<dbReference type="EMBL" id="JBBPBK010000013">
    <property type="protein sequence ID" value="KAK9272496.1"/>
    <property type="molecule type" value="Genomic_DNA"/>
</dbReference>
<sequence length="277" mass="29981">MEMRRTKVALYFVAIFCFCTSANGMLSPKGVNFEVQALMGIKASLVDPHGVLENWDADAVDPCSWTMVTCSTESLVIGLGTPSQNLSGTLSPSIGNLTNLQIVLLQNNNITGPIPSELGKLSKLQTLDLSNNFFTEEIPSSLGHLRSLQYLRLNNNSLSGAFPMSLANMTQLVFLDLSFNNLSGPVPRFPAKTFNIVGNPLICATGSEQECYGTTTLMPISMPLNSTQTALPSVRPKNHKIALAFGSSIGCICLLHHWIWADSLVEAKTQSADILRC</sequence>
<keyword evidence="2 4" id="KW-0732">Signal</keyword>
<protein>
    <recommendedName>
        <fullName evidence="9">Leucine-rich repeat-containing N-terminal plant-type domain-containing protein</fullName>
    </recommendedName>
</protein>
<organism evidence="7 8">
    <name type="scientific">Liquidambar formosana</name>
    <name type="common">Formosan gum</name>
    <dbReference type="NCBI Taxonomy" id="63359"/>
    <lineage>
        <taxon>Eukaryota</taxon>
        <taxon>Viridiplantae</taxon>
        <taxon>Streptophyta</taxon>
        <taxon>Embryophyta</taxon>
        <taxon>Tracheophyta</taxon>
        <taxon>Spermatophyta</taxon>
        <taxon>Magnoliopsida</taxon>
        <taxon>eudicotyledons</taxon>
        <taxon>Gunneridae</taxon>
        <taxon>Pentapetalae</taxon>
        <taxon>Saxifragales</taxon>
        <taxon>Altingiaceae</taxon>
        <taxon>Liquidambar</taxon>
    </lineage>
</organism>
<accession>A0AAP0NHZ9</accession>
<dbReference type="FunFam" id="3.80.10.10:FF:000021">
    <property type="entry name" value="Putative LRR receptor-like serine/threonine-protein kinase"/>
    <property type="match status" value="1"/>
</dbReference>
<proteinExistence type="predicted"/>
<dbReference type="SUPFAM" id="SSF52058">
    <property type="entry name" value="L domain-like"/>
    <property type="match status" value="1"/>
</dbReference>
<feature type="chain" id="PRO_5042887186" description="Leucine-rich repeat-containing N-terminal plant-type domain-containing protein" evidence="4">
    <location>
        <begin position="25"/>
        <end position="277"/>
    </location>
</feature>
<feature type="signal peptide" evidence="4">
    <location>
        <begin position="1"/>
        <end position="24"/>
    </location>
</feature>
<evidence type="ECO:0000256" key="4">
    <source>
        <dbReference type="SAM" id="SignalP"/>
    </source>
</evidence>
<dbReference type="Pfam" id="PF08263">
    <property type="entry name" value="LRRNT_2"/>
    <property type="match status" value="1"/>
</dbReference>
<keyword evidence="8" id="KW-1185">Reference proteome</keyword>
<dbReference type="Pfam" id="PF23598">
    <property type="entry name" value="LRR_14"/>
    <property type="match status" value="1"/>
</dbReference>
<reference evidence="7 8" key="1">
    <citation type="journal article" date="2024" name="Plant J.">
        <title>Genome sequences and population genomics reveal climatic adaptation and genomic divergence between two closely related sweetgum species.</title>
        <authorList>
            <person name="Xu W.Q."/>
            <person name="Ren C.Q."/>
            <person name="Zhang X.Y."/>
            <person name="Comes H.P."/>
            <person name="Liu X.H."/>
            <person name="Li Y.G."/>
            <person name="Kettle C.J."/>
            <person name="Jalonen R."/>
            <person name="Gaisberger H."/>
            <person name="Ma Y.Z."/>
            <person name="Qiu Y.X."/>
        </authorList>
    </citation>
    <scope>NUCLEOTIDE SEQUENCE [LARGE SCALE GENOMIC DNA]</scope>
    <source>
        <strain evidence="7">Hangzhou</strain>
    </source>
</reference>
<dbReference type="InterPro" id="IPR055414">
    <property type="entry name" value="LRR_R13L4/SHOC2-like"/>
</dbReference>
<dbReference type="Proteomes" id="UP001415857">
    <property type="component" value="Unassembled WGS sequence"/>
</dbReference>
<evidence type="ECO:0008006" key="9">
    <source>
        <dbReference type="Google" id="ProtNLM"/>
    </source>
</evidence>
<dbReference type="InterPro" id="IPR032675">
    <property type="entry name" value="LRR_dom_sf"/>
</dbReference>
<dbReference type="AlphaFoldDB" id="A0AAP0NHZ9"/>
<dbReference type="Gene3D" id="3.80.10.10">
    <property type="entry name" value="Ribonuclease Inhibitor"/>
    <property type="match status" value="1"/>
</dbReference>
<keyword evidence="1" id="KW-0433">Leucine-rich repeat</keyword>
<feature type="domain" description="Disease resistance R13L4/SHOC-2-like LRR" evidence="6">
    <location>
        <begin position="92"/>
        <end position="177"/>
    </location>
</feature>
<evidence type="ECO:0000313" key="8">
    <source>
        <dbReference type="Proteomes" id="UP001415857"/>
    </source>
</evidence>
<dbReference type="InterPro" id="IPR013210">
    <property type="entry name" value="LRR_N_plant-typ"/>
</dbReference>
<evidence type="ECO:0000259" key="5">
    <source>
        <dbReference type="Pfam" id="PF08263"/>
    </source>
</evidence>
<evidence type="ECO:0000313" key="7">
    <source>
        <dbReference type="EMBL" id="KAK9272496.1"/>
    </source>
</evidence>
<dbReference type="PANTHER" id="PTHR47988">
    <property type="entry name" value="SOMATIC EMBRYOGENESIS RECEPTOR KINASE 1"/>
    <property type="match status" value="1"/>
</dbReference>
<name>A0AAP0NHZ9_LIQFO</name>
<feature type="domain" description="Leucine-rich repeat-containing N-terminal plant-type" evidence="5">
    <location>
        <begin position="32"/>
        <end position="71"/>
    </location>
</feature>
<comment type="caution">
    <text evidence="7">The sequence shown here is derived from an EMBL/GenBank/DDBJ whole genome shotgun (WGS) entry which is preliminary data.</text>
</comment>
<keyword evidence="3" id="KW-0677">Repeat</keyword>
<evidence type="ECO:0000256" key="2">
    <source>
        <dbReference type="ARBA" id="ARBA00022729"/>
    </source>
</evidence>
<evidence type="ECO:0000256" key="1">
    <source>
        <dbReference type="ARBA" id="ARBA00022614"/>
    </source>
</evidence>
<evidence type="ECO:0000259" key="6">
    <source>
        <dbReference type="Pfam" id="PF23598"/>
    </source>
</evidence>
<evidence type="ECO:0000256" key="3">
    <source>
        <dbReference type="ARBA" id="ARBA00022737"/>
    </source>
</evidence>